<dbReference type="Proteomes" id="UP000784294">
    <property type="component" value="Unassembled WGS sequence"/>
</dbReference>
<organism evidence="1 2">
    <name type="scientific">Protopolystoma xenopodis</name>
    <dbReference type="NCBI Taxonomy" id="117903"/>
    <lineage>
        <taxon>Eukaryota</taxon>
        <taxon>Metazoa</taxon>
        <taxon>Spiralia</taxon>
        <taxon>Lophotrochozoa</taxon>
        <taxon>Platyhelminthes</taxon>
        <taxon>Monogenea</taxon>
        <taxon>Polyopisthocotylea</taxon>
        <taxon>Polystomatidea</taxon>
        <taxon>Polystomatidae</taxon>
        <taxon>Protopolystoma</taxon>
    </lineage>
</organism>
<keyword evidence="2" id="KW-1185">Reference proteome</keyword>
<dbReference type="AlphaFoldDB" id="A0A3S4ZWB0"/>
<accession>A0A3S4ZWB0</accession>
<proteinExistence type="predicted"/>
<sequence>MIARSRQTAVNSLSRIAQPELVTSNVVAQSPFHLCGTLTPTSDPPKALPTIISSDTQSIGHLCKISPMDTLQSDIRPQRGYMSMSTLSSSLHSSAASSIVGTLTSSFASSSTLPTFPTDQTSNIHSVPSTGYMIPSLSSSMPQHSFHSPSINSSVLINSLSPMPALSSLSHTGSIVQSAPQPLLHSGLSLPNVVTSSGVYVPSHHHAQMGPNLINTNGIIGSTASFLHPTIYT</sequence>
<protein>
    <submittedName>
        <fullName evidence="1">Uncharacterized protein</fullName>
    </submittedName>
</protein>
<evidence type="ECO:0000313" key="2">
    <source>
        <dbReference type="Proteomes" id="UP000784294"/>
    </source>
</evidence>
<evidence type="ECO:0000313" key="1">
    <source>
        <dbReference type="EMBL" id="VEL13632.1"/>
    </source>
</evidence>
<dbReference type="EMBL" id="CAAALY010018370">
    <property type="protein sequence ID" value="VEL13632.1"/>
    <property type="molecule type" value="Genomic_DNA"/>
</dbReference>
<comment type="caution">
    <text evidence="1">The sequence shown here is derived from an EMBL/GenBank/DDBJ whole genome shotgun (WGS) entry which is preliminary data.</text>
</comment>
<name>A0A3S4ZWB0_9PLAT</name>
<gene>
    <name evidence="1" type="ORF">PXEA_LOCUS7072</name>
</gene>
<reference evidence="1" key="1">
    <citation type="submission" date="2018-11" db="EMBL/GenBank/DDBJ databases">
        <authorList>
            <consortium name="Pathogen Informatics"/>
        </authorList>
    </citation>
    <scope>NUCLEOTIDE SEQUENCE</scope>
</reference>